<dbReference type="OrthoDB" id="3781271at2759"/>
<evidence type="ECO:0000256" key="10">
    <source>
        <dbReference type="SAM" id="SignalP"/>
    </source>
</evidence>
<dbReference type="ESTHER" id="9homo-a0a0h2sc51">
    <property type="family name" value="Glucuronoyl_esterase"/>
</dbReference>
<evidence type="ECO:0000256" key="4">
    <source>
        <dbReference type="ARBA" id="ARBA00022525"/>
    </source>
</evidence>
<dbReference type="GO" id="GO:0052689">
    <property type="term" value="F:carboxylic ester hydrolase activity"/>
    <property type="evidence" value="ECO:0007669"/>
    <property type="project" value="UniProtKB-KW"/>
</dbReference>
<evidence type="ECO:0000256" key="2">
    <source>
        <dbReference type="ARBA" id="ARBA00010092"/>
    </source>
</evidence>
<evidence type="ECO:0000256" key="3">
    <source>
        <dbReference type="ARBA" id="ARBA00022487"/>
    </source>
</evidence>
<dbReference type="GO" id="GO:0005576">
    <property type="term" value="C:extracellular region"/>
    <property type="evidence" value="ECO:0007669"/>
    <property type="project" value="UniProtKB-SubCell"/>
</dbReference>
<feature type="signal peptide" evidence="10">
    <location>
        <begin position="1"/>
        <end position="22"/>
    </location>
</feature>
<gene>
    <name evidence="12" type="ORF">SCHPADRAFT_818353</name>
</gene>
<dbReference type="STRING" id="27342.A0A0H2SC51"/>
<dbReference type="SUPFAM" id="SSF53474">
    <property type="entry name" value="alpha/beta-Hydrolases"/>
    <property type="match status" value="1"/>
</dbReference>
<dbReference type="EC" id="3.1.1.117" evidence="9"/>
<dbReference type="Gene3D" id="3.40.50.1820">
    <property type="entry name" value="alpha/beta hydrolase"/>
    <property type="match status" value="1"/>
</dbReference>
<dbReference type="AlphaFoldDB" id="A0A0H2SC51"/>
<keyword evidence="7" id="KW-0439">Lignin degradation</keyword>
<keyword evidence="5 10" id="KW-0732">Signal</keyword>
<evidence type="ECO:0000259" key="11">
    <source>
        <dbReference type="Pfam" id="PF22244"/>
    </source>
</evidence>
<keyword evidence="13" id="KW-1185">Reference proteome</keyword>
<evidence type="ECO:0000256" key="7">
    <source>
        <dbReference type="ARBA" id="ARBA00023185"/>
    </source>
</evidence>
<dbReference type="Proteomes" id="UP000053477">
    <property type="component" value="Unassembled WGS sequence"/>
</dbReference>
<keyword evidence="6" id="KW-0378">Hydrolase</keyword>
<evidence type="ECO:0000256" key="6">
    <source>
        <dbReference type="ARBA" id="ARBA00022801"/>
    </source>
</evidence>
<evidence type="ECO:0000256" key="9">
    <source>
        <dbReference type="ARBA" id="ARBA00026105"/>
    </source>
</evidence>
<keyword evidence="3" id="KW-0719">Serine esterase</keyword>
<dbReference type="Pfam" id="PF22244">
    <property type="entry name" value="GCE_fung"/>
    <property type="match status" value="1"/>
</dbReference>
<comment type="subcellular location">
    <subcellularLocation>
        <location evidence="1">Secreted</location>
    </subcellularLocation>
</comment>
<sequence>MAGRIASLLAFALSTFVATVSAAECSTPTSLPKFNNTKLPNPFLFNDGTHVRTKEDFTCRQKQMAALIQGYEAGSLPPRPPVVEPAFTRNGSTAVLNITTGFEDNKISFAPTMTFPEGTAPERGWPLLIAYSGLSIPVPDGIATLIFDNSAMGEQNDQSSRGVGLFFDLFGSNATASSMSAWVWGVSRIIDSLELTPKAGINLDKIAVTGCSRDGKGALMAGAFEPRIALTIPQESGSGGDTCWRLSKFEQDSGDVVQQATEIVMENVWFSVNFDNFVNDISVLPYDHHSLAALVAPRALISFENTDFEWLSPLSGFGCMTAAHTVFEALGIPDNHGFVQAGNHSHCDFPESQNADLFAFFDKFLLDEKNATTANIFTTNGLFNGTVWNASQWIDWETPRLL</sequence>
<evidence type="ECO:0000256" key="1">
    <source>
        <dbReference type="ARBA" id="ARBA00004613"/>
    </source>
</evidence>
<comment type="similarity">
    <text evidence="2">Belongs to the carbohydrate esterase 15 (CE15) family.</text>
</comment>
<keyword evidence="4" id="KW-0964">Secreted</keyword>
<dbReference type="InterPro" id="IPR029058">
    <property type="entry name" value="AB_hydrolase_fold"/>
</dbReference>
<name>A0A0H2SC51_9AGAM</name>
<protein>
    <recommendedName>
        <fullName evidence="9">(4-O-methyl)-D-glucuronate--lignin esterase</fullName>
        <ecNumber evidence="9">3.1.1.117</ecNumber>
    </recommendedName>
</protein>
<evidence type="ECO:0000256" key="8">
    <source>
        <dbReference type="ARBA" id="ARBA00024511"/>
    </source>
</evidence>
<dbReference type="GO" id="GO:0046274">
    <property type="term" value="P:lignin catabolic process"/>
    <property type="evidence" value="ECO:0007669"/>
    <property type="project" value="UniProtKB-KW"/>
</dbReference>
<proteinExistence type="inferred from homology"/>
<accession>A0A0H2SC51</accession>
<feature type="chain" id="PRO_5005202161" description="(4-O-methyl)-D-glucuronate--lignin esterase" evidence="10">
    <location>
        <begin position="23"/>
        <end position="402"/>
    </location>
</feature>
<dbReference type="EMBL" id="KQ085887">
    <property type="protein sequence ID" value="KLO19318.1"/>
    <property type="molecule type" value="Genomic_DNA"/>
</dbReference>
<evidence type="ECO:0000256" key="5">
    <source>
        <dbReference type="ARBA" id="ARBA00022729"/>
    </source>
</evidence>
<organism evidence="12 13">
    <name type="scientific">Schizopora paradoxa</name>
    <dbReference type="NCBI Taxonomy" id="27342"/>
    <lineage>
        <taxon>Eukaryota</taxon>
        <taxon>Fungi</taxon>
        <taxon>Dikarya</taxon>
        <taxon>Basidiomycota</taxon>
        <taxon>Agaricomycotina</taxon>
        <taxon>Agaricomycetes</taxon>
        <taxon>Hymenochaetales</taxon>
        <taxon>Schizoporaceae</taxon>
        <taxon>Schizopora</taxon>
    </lineage>
</organism>
<evidence type="ECO:0000313" key="13">
    <source>
        <dbReference type="Proteomes" id="UP000053477"/>
    </source>
</evidence>
<comment type="catalytic activity">
    <reaction evidence="8">
        <text>a 4-O-methyl-alpha-D-glucuronosyl ester derivative + H2O = 4-O-methyl-alpha-D-glucuronate derivative + an alcohol + H(+)</text>
        <dbReference type="Rhea" id="RHEA:67452"/>
        <dbReference type="ChEBI" id="CHEBI:15377"/>
        <dbReference type="ChEBI" id="CHEBI:15378"/>
        <dbReference type="ChEBI" id="CHEBI:30879"/>
        <dbReference type="ChEBI" id="CHEBI:171667"/>
        <dbReference type="ChEBI" id="CHEBI:171668"/>
        <dbReference type="EC" id="3.1.1.117"/>
    </reaction>
    <physiologicalReaction direction="left-to-right" evidence="8">
        <dbReference type="Rhea" id="RHEA:67453"/>
    </physiologicalReaction>
</comment>
<evidence type="ECO:0000313" key="12">
    <source>
        <dbReference type="EMBL" id="KLO19318.1"/>
    </source>
</evidence>
<dbReference type="InParanoid" id="A0A0H2SC51"/>
<reference evidence="12 13" key="1">
    <citation type="submission" date="2015-04" db="EMBL/GenBank/DDBJ databases">
        <title>Complete genome sequence of Schizopora paradoxa KUC8140, a cosmopolitan wood degrader in East Asia.</title>
        <authorList>
            <consortium name="DOE Joint Genome Institute"/>
            <person name="Min B."/>
            <person name="Park H."/>
            <person name="Jang Y."/>
            <person name="Kim J.-J."/>
            <person name="Kim K.H."/>
            <person name="Pangilinan J."/>
            <person name="Lipzen A."/>
            <person name="Riley R."/>
            <person name="Grigoriev I.V."/>
            <person name="Spatafora J.W."/>
            <person name="Choi I.-G."/>
        </authorList>
    </citation>
    <scope>NUCLEOTIDE SEQUENCE [LARGE SCALE GENOMIC DNA]</scope>
    <source>
        <strain evidence="12 13">KUC8140</strain>
    </source>
</reference>
<dbReference type="InterPro" id="IPR054579">
    <property type="entry name" value="GCE-like_dom"/>
</dbReference>
<feature type="domain" description="4-O-methyl-glucuronoyl methylesterase-like" evidence="11">
    <location>
        <begin position="101"/>
        <end position="331"/>
    </location>
</feature>